<protein>
    <recommendedName>
        <fullName evidence="7">Cadherin domain-containing protein</fullName>
    </recommendedName>
</protein>
<comment type="subcellular location">
    <subcellularLocation>
        <location evidence="1">Membrane</location>
    </subcellularLocation>
</comment>
<dbReference type="InterPro" id="IPR020894">
    <property type="entry name" value="Cadherin_CS"/>
</dbReference>
<comment type="caution">
    <text evidence="8">The sequence shown here is derived from an EMBL/GenBank/DDBJ whole genome shotgun (WGS) entry which is preliminary data.</text>
</comment>
<dbReference type="InterPro" id="IPR015919">
    <property type="entry name" value="Cadherin-like_sf"/>
</dbReference>
<evidence type="ECO:0000256" key="2">
    <source>
        <dbReference type="ARBA" id="ARBA00022737"/>
    </source>
</evidence>
<name>A0ABR1D9S0_NECAM</name>
<dbReference type="PROSITE" id="PS50268">
    <property type="entry name" value="CADHERIN_2"/>
    <property type="match status" value="5"/>
</dbReference>
<dbReference type="EMBL" id="JAVFWL010000004">
    <property type="protein sequence ID" value="KAK6747227.1"/>
    <property type="molecule type" value="Genomic_DNA"/>
</dbReference>
<reference evidence="8 9" key="1">
    <citation type="submission" date="2023-08" db="EMBL/GenBank/DDBJ databases">
        <title>A Necator americanus chromosomal reference genome.</title>
        <authorList>
            <person name="Ilik V."/>
            <person name="Petrzelkova K.J."/>
            <person name="Pardy F."/>
            <person name="Fuh T."/>
            <person name="Niatou-Singa F.S."/>
            <person name="Gouil Q."/>
            <person name="Baker L."/>
            <person name="Ritchie M.E."/>
            <person name="Jex A.R."/>
            <person name="Gazzola D."/>
            <person name="Li H."/>
            <person name="Toshio Fujiwara R."/>
            <person name="Zhan B."/>
            <person name="Aroian R.V."/>
            <person name="Pafco B."/>
            <person name="Schwarz E.M."/>
        </authorList>
    </citation>
    <scope>NUCLEOTIDE SEQUENCE [LARGE SCALE GENOMIC DNA]</scope>
    <source>
        <strain evidence="8 9">Aroian</strain>
        <tissue evidence="8">Whole animal</tissue>
    </source>
</reference>
<feature type="compositionally biased region" description="Low complexity" evidence="6">
    <location>
        <begin position="211"/>
        <end position="223"/>
    </location>
</feature>
<dbReference type="PANTHER" id="PTHR24027">
    <property type="entry name" value="CADHERIN-23"/>
    <property type="match status" value="1"/>
</dbReference>
<dbReference type="PANTHER" id="PTHR24027:SF442">
    <property type="entry name" value="PROTOCADHERIN-15 ISOFORM X1"/>
    <property type="match status" value="1"/>
</dbReference>
<dbReference type="Pfam" id="PF00028">
    <property type="entry name" value="Cadherin"/>
    <property type="match status" value="2"/>
</dbReference>
<dbReference type="Proteomes" id="UP001303046">
    <property type="component" value="Unassembled WGS sequence"/>
</dbReference>
<feature type="domain" description="Cadherin" evidence="7">
    <location>
        <begin position="1310"/>
        <end position="1386"/>
    </location>
</feature>
<keyword evidence="9" id="KW-1185">Reference proteome</keyword>
<feature type="compositionally biased region" description="Polar residues" evidence="6">
    <location>
        <begin position="301"/>
        <end position="319"/>
    </location>
</feature>
<keyword evidence="2" id="KW-0677">Repeat</keyword>
<dbReference type="PROSITE" id="PS00232">
    <property type="entry name" value="CADHERIN_1"/>
    <property type="match status" value="2"/>
</dbReference>
<sequence>MPLHIRGHYAAADNGNRVVSLEAIPELPSQADNDLVIGRASDKMILAELSAEEVLNSTAITVVTDEDFTENGKNLTADLSTEATPRRPQFEFMPQFEHSSYDFMVPEGSNPVSTVLAVISYLGRKDQPTPIFKISFDRMRWFEVGDVMRKEASLLDNYIEYKVTINQRPDVYVQYSLTKNGSYKFSVEAHDAGTMHIANIRVDVISLSPTTRRSTTTPASTTPIVESTTTGTSRKILEFTTPLITTTKSVESTLEAEQSTENILRSSTVVDGGSAESSPLPSTTKTTAVEFTEISLEDQTLMSETGSKEATTSRGVDASSTEDPDFTLPTTTADISTTESPSTLLLQSMDDDIPVVRFGSASHSEKSTSESTTPEENLMFTTEVSNMKDEEGSGESTEFSTTAKDTEELKIVIEGTKEGEFKVKNSIGKGDMVRGLAVSILSNSKHNPFAKLSLEGSQAFDIRPKLLYSGSKAYLFARELPETNTPIVVTIIAEGENSLDTKTIKITTTSPPRGNTNDKDVSSSGERTVDIVEYNFSISENAPSGSTVGQIEDGSGKKVVGPPGLFSLLGSDLILSCPDEGSCLDYEAERTHHVLLIDAQGRASAPIHVKINVQDVNDNRPRLDASDNFIRLSNNKLIMPFLVQVVDADAATTNDNQLSLSGTAASFLALSKISENLYQINVVGFAPHGVHQLEISVSDEKSSDKIIVEVQVQNTRSHAHFRRQKYSRSITADKIHEGNQLLQVELEGVPIDEARFVILHGNPGWLSIDDYGGRVGIAKFIRNVQMGDYSVEIGAVDRQSNVLLAQTRLEIKVIGGAESEKKIFQQNFYEKTVDREESNRFSVPFKTFENYPVTVESTFAIDENGQQKEFGKEHIEIVGQEVVFRKSALTKLRAVSVELSSNGEKVREDCRQCGNVNPSYAAAVMLPFSVDWHPPHDKNGAELEKMFMELDVTNEGNGKANKLEKGPVHKEGYCEEEGAVTTWKPHDLPSTISIAEELPAGHVVYSLPAINPMDGSLVPVTMQGDMERAFTFDPSTGAISIAHLLDFESMAPNDRTFSLTFKAGLDGYESMAELRITVTNVNDSPPMLEKEGVQNELAIPENLPPSTIIARLQIKDKDDPLNLENYVAEKSGHGSELYTVSVINGSFVVAVAENATLDREQLERQTVHLTVKDGAGNQDSATLSIRLLDVNDNAPRFSQDQYAMQVVDNWPPGIIVDRMRAIDADSGKNSHVIYSLSTENAKNFAIDAVTGELSIGRELAGVAREQPYELVVVAEDAGTPSLSSSVRIKLKVSEPLMDGDEKGQVYFINPSVEYTLKVKEDTPINEHIYNVKARMAGVGEERMNIKYSLKDTLNDVQYFDIDESSGEIYVTRALDYESTKYYSTRIDIDVLPILGPAFRFLVLSRRLTSYPENSRIQSGLSWINRLGEPLLTSEFVYDRELEPAAASSGSRSFILTEDPSENG</sequence>
<evidence type="ECO:0000256" key="3">
    <source>
        <dbReference type="ARBA" id="ARBA00022837"/>
    </source>
</evidence>
<dbReference type="Gene3D" id="2.60.40.60">
    <property type="entry name" value="Cadherins"/>
    <property type="match status" value="5"/>
</dbReference>
<dbReference type="SMART" id="SM00112">
    <property type="entry name" value="CA"/>
    <property type="match status" value="5"/>
</dbReference>
<feature type="region of interest" description="Disordered" evidence="6">
    <location>
        <begin position="211"/>
        <end position="230"/>
    </location>
</feature>
<dbReference type="InterPro" id="IPR039808">
    <property type="entry name" value="Cadherin"/>
</dbReference>
<feature type="domain" description="Cadherin" evidence="7">
    <location>
        <begin position="1091"/>
        <end position="1197"/>
    </location>
</feature>
<organism evidence="8 9">
    <name type="scientific">Necator americanus</name>
    <name type="common">Human hookworm</name>
    <dbReference type="NCBI Taxonomy" id="51031"/>
    <lineage>
        <taxon>Eukaryota</taxon>
        <taxon>Metazoa</taxon>
        <taxon>Ecdysozoa</taxon>
        <taxon>Nematoda</taxon>
        <taxon>Chromadorea</taxon>
        <taxon>Rhabditida</taxon>
        <taxon>Rhabditina</taxon>
        <taxon>Rhabditomorpha</taxon>
        <taxon>Strongyloidea</taxon>
        <taxon>Ancylostomatidae</taxon>
        <taxon>Bunostominae</taxon>
        <taxon>Necator</taxon>
    </lineage>
</organism>
<evidence type="ECO:0000256" key="1">
    <source>
        <dbReference type="ARBA" id="ARBA00004370"/>
    </source>
</evidence>
<gene>
    <name evidence="8" type="primary">Necator_chrIV.g13734</name>
    <name evidence="8" type="ORF">RB195_000442</name>
</gene>
<feature type="compositionally biased region" description="Polar residues" evidence="6">
    <location>
        <begin position="328"/>
        <end position="340"/>
    </location>
</feature>
<feature type="region of interest" description="Disordered" evidence="6">
    <location>
        <begin position="505"/>
        <end position="524"/>
    </location>
</feature>
<evidence type="ECO:0000256" key="6">
    <source>
        <dbReference type="SAM" id="MobiDB-lite"/>
    </source>
</evidence>
<dbReference type="CDD" id="cd11304">
    <property type="entry name" value="Cadherin_repeat"/>
    <property type="match status" value="5"/>
</dbReference>
<dbReference type="SUPFAM" id="SSF49313">
    <property type="entry name" value="Cadherin-like"/>
    <property type="match status" value="5"/>
</dbReference>
<feature type="region of interest" description="Disordered" evidence="6">
    <location>
        <begin position="301"/>
        <end position="340"/>
    </location>
</feature>
<feature type="domain" description="Cadherin" evidence="7">
    <location>
        <begin position="584"/>
        <end position="623"/>
    </location>
</feature>
<feature type="domain" description="Cadherin" evidence="7">
    <location>
        <begin position="986"/>
        <end position="1088"/>
    </location>
</feature>
<keyword evidence="4" id="KW-0472">Membrane</keyword>
<evidence type="ECO:0000256" key="5">
    <source>
        <dbReference type="PROSITE-ProRule" id="PRU00043"/>
    </source>
</evidence>
<evidence type="ECO:0000259" key="7">
    <source>
        <dbReference type="PROSITE" id="PS50268"/>
    </source>
</evidence>
<keyword evidence="3 5" id="KW-0106">Calcium</keyword>
<dbReference type="PRINTS" id="PR00205">
    <property type="entry name" value="CADHERIN"/>
</dbReference>
<dbReference type="InterPro" id="IPR002126">
    <property type="entry name" value="Cadherin-like_dom"/>
</dbReference>
<proteinExistence type="predicted"/>
<accession>A0ABR1D9S0</accession>
<evidence type="ECO:0000256" key="4">
    <source>
        <dbReference type="ARBA" id="ARBA00023136"/>
    </source>
</evidence>
<evidence type="ECO:0000313" key="9">
    <source>
        <dbReference type="Proteomes" id="UP001303046"/>
    </source>
</evidence>
<evidence type="ECO:0000313" key="8">
    <source>
        <dbReference type="EMBL" id="KAK6747227.1"/>
    </source>
</evidence>
<feature type="domain" description="Cadherin" evidence="7">
    <location>
        <begin position="1198"/>
        <end position="1312"/>
    </location>
</feature>